<gene>
    <name evidence="2" type="primary">ytxJ</name>
    <name evidence="2" type="ORF">ACFQ3Q_06460</name>
</gene>
<evidence type="ECO:0000256" key="1">
    <source>
        <dbReference type="SAM" id="MobiDB-lite"/>
    </source>
</evidence>
<feature type="compositionally biased region" description="Basic and acidic residues" evidence="1">
    <location>
        <begin position="1"/>
        <end position="20"/>
    </location>
</feature>
<evidence type="ECO:0000313" key="3">
    <source>
        <dbReference type="Proteomes" id="UP001597131"/>
    </source>
</evidence>
<dbReference type="SUPFAM" id="SSF52833">
    <property type="entry name" value="Thioredoxin-like"/>
    <property type="match status" value="1"/>
</dbReference>
<sequence>MGILDKLFKSESDNTNEKKSQVPWNDLNSTAQLEELKAESKDKPVAILKHSTRCGISKMVLRQFENSYDLSEDADIKLYFLDLLSYREVSNEIAERFSVRHESPQLIVLKDENVVHHSSHQGIDADKLKEFLN</sequence>
<protein>
    <submittedName>
        <fullName evidence="2">Bacillithiol system redox-active protein YtxJ</fullName>
    </submittedName>
</protein>
<dbReference type="Gene3D" id="3.40.30.10">
    <property type="entry name" value="Glutaredoxin"/>
    <property type="match status" value="1"/>
</dbReference>
<dbReference type="NCBIfam" id="TIGR04019">
    <property type="entry name" value="B_thiol_YtxJ"/>
    <property type="match status" value="1"/>
</dbReference>
<evidence type="ECO:0000313" key="2">
    <source>
        <dbReference type="EMBL" id="MFD1095382.1"/>
    </source>
</evidence>
<proteinExistence type="predicted"/>
<name>A0ABW3NSD0_9FLAO</name>
<reference evidence="3" key="1">
    <citation type="journal article" date="2019" name="Int. J. Syst. Evol. Microbiol.">
        <title>The Global Catalogue of Microorganisms (GCM) 10K type strain sequencing project: providing services to taxonomists for standard genome sequencing and annotation.</title>
        <authorList>
            <consortium name="The Broad Institute Genomics Platform"/>
            <consortium name="The Broad Institute Genome Sequencing Center for Infectious Disease"/>
            <person name="Wu L."/>
            <person name="Ma J."/>
        </authorList>
    </citation>
    <scope>NUCLEOTIDE SEQUENCE [LARGE SCALE GENOMIC DNA]</scope>
    <source>
        <strain evidence="3">CCUG 64793</strain>
    </source>
</reference>
<dbReference type="InterPro" id="IPR022551">
    <property type="entry name" value="BrxC"/>
</dbReference>
<keyword evidence="3" id="KW-1185">Reference proteome</keyword>
<comment type="caution">
    <text evidence="2">The sequence shown here is derived from an EMBL/GenBank/DDBJ whole genome shotgun (WGS) entry which is preliminary data.</text>
</comment>
<dbReference type="Proteomes" id="UP001597131">
    <property type="component" value="Unassembled WGS sequence"/>
</dbReference>
<dbReference type="EMBL" id="JBHTLI010000001">
    <property type="protein sequence ID" value="MFD1095382.1"/>
    <property type="molecule type" value="Genomic_DNA"/>
</dbReference>
<organism evidence="2 3">
    <name type="scientific">Salegentibacter chungangensis</name>
    <dbReference type="NCBI Taxonomy" id="1335724"/>
    <lineage>
        <taxon>Bacteria</taxon>
        <taxon>Pseudomonadati</taxon>
        <taxon>Bacteroidota</taxon>
        <taxon>Flavobacteriia</taxon>
        <taxon>Flavobacteriales</taxon>
        <taxon>Flavobacteriaceae</taxon>
        <taxon>Salegentibacter</taxon>
    </lineage>
</organism>
<dbReference type="InterPro" id="IPR036249">
    <property type="entry name" value="Thioredoxin-like_sf"/>
</dbReference>
<accession>A0ABW3NSD0</accession>
<dbReference type="RefSeq" id="WP_380744077.1">
    <property type="nucleotide sequence ID" value="NZ_JBHTLI010000001.1"/>
</dbReference>
<dbReference type="Pfam" id="PF11009">
    <property type="entry name" value="BrxC"/>
    <property type="match status" value="1"/>
</dbReference>
<feature type="region of interest" description="Disordered" evidence="1">
    <location>
        <begin position="1"/>
        <end position="24"/>
    </location>
</feature>